<reference evidence="2 3" key="1">
    <citation type="submission" date="2019-04" db="EMBL/GenBank/DDBJ databases">
        <authorList>
            <person name="Li M."/>
        </authorList>
    </citation>
    <scope>NUCLEOTIDE SEQUENCE [LARGE SCALE GENOMIC DNA]</scope>
    <source>
        <strain evidence="2 3">LAM1902</strain>
    </source>
</reference>
<evidence type="ECO:0000313" key="2">
    <source>
        <dbReference type="EMBL" id="TLX69839.1"/>
    </source>
</evidence>
<dbReference type="AlphaFoldDB" id="A0A5R9QKI9"/>
<dbReference type="Proteomes" id="UP000306635">
    <property type="component" value="Unassembled WGS sequence"/>
</dbReference>
<comment type="caution">
    <text evidence="2">The sequence shown here is derived from an EMBL/GenBank/DDBJ whole genome shotgun (WGS) entry which is preliminary data.</text>
</comment>
<keyword evidence="3" id="KW-1185">Reference proteome</keyword>
<evidence type="ECO:0000313" key="3">
    <source>
        <dbReference type="Proteomes" id="UP000306635"/>
    </source>
</evidence>
<keyword evidence="1" id="KW-0175">Coiled coil</keyword>
<dbReference type="RefSeq" id="WP_138526885.1">
    <property type="nucleotide sequence ID" value="NZ_SWDV01000073.1"/>
</dbReference>
<sequence length="123" mass="13567">MGSFEDRSKSILKKITEAAKEASHSGIEEPYGVAGVGILAGQLIMSLERIERLESEIRQLSEKAATLEERGLKYCGTWQRAMDYRRGDCVTHKGSLWTAVKATDKAPDEAAPDWQLSAKGAQR</sequence>
<feature type="coiled-coil region" evidence="1">
    <location>
        <begin position="43"/>
        <end position="70"/>
    </location>
</feature>
<dbReference type="EMBL" id="SWDV01000073">
    <property type="protein sequence ID" value="TLX69839.1"/>
    <property type="molecule type" value="Genomic_DNA"/>
</dbReference>
<evidence type="ECO:0000256" key="1">
    <source>
        <dbReference type="SAM" id="Coils"/>
    </source>
</evidence>
<accession>A0A5R9QKI9</accession>
<gene>
    <name evidence="2" type="ORF">FAS41_29885</name>
</gene>
<name>A0A5R9QKI9_9PSED</name>
<proteinExistence type="predicted"/>
<dbReference type="OrthoDB" id="9765386at2"/>
<dbReference type="Gene3D" id="2.10.10.90">
    <property type="match status" value="1"/>
</dbReference>
<protein>
    <submittedName>
        <fullName evidence="2">Uncharacterized protein</fullName>
    </submittedName>
</protein>
<organism evidence="2 3">
    <name type="scientific">Pseudomonas nicosulfuronedens</name>
    <dbReference type="NCBI Taxonomy" id="2571105"/>
    <lineage>
        <taxon>Bacteria</taxon>
        <taxon>Pseudomonadati</taxon>
        <taxon>Pseudomonadota</taxon>
        <taxon>Gammaproteobacteria</taxon>
        <taxon>Pseudomonadales</taxon>
        <taxon>Pseudomonadaceae</taxon>
        <taxon>Pseudomonas</taxon>
    </lineage>
</organism>